<dbReference type="EMBL" id="CP002877">
    <property type="protein sequence ID" value="AEI78619.1"/>
    <property type="molecule type" value="Genomic_DNA"/>
</dbReference>
<evidence type="ECO:0000313" key="3">
    <source>
        <dbReference type="Proteomes" id="UP000006798"/>
    </source>
</evidence>
<evidence type="ECO:0000256" key="1">
    <source>
        <dbReference type="SAM" id="MobiDB-lite"/>
    </source>
</evidence>
<reference evidence="2 3" key="1">
    <citation type="journal article" date="2011" name="J. Bacteriol.">
        <title>Complete genome sequence of the type strain Cupriavidus necator N-1.</title>
        <authorList>
            <person name="Poehlein A."/>
            <person name="Kusian B."/>
            <person name="Friedrich B."/>
            <person name="Daniel R."/>
            <person name="Bowien B."/>
        </authorList>
    </citation>
    <scope>NUCLEOTIDE SEQUENCE [LARGE SCALE GENOMIC DNA]</scope>
    <source>
        <strain evidence="3">ATCC 43291 / DSM 13513 / CCUG 52238 / LMG 8453 / N-1</strain>
    </source>
</reference>
<dbReference type="KEGG" id="cnc:CNE_1c33140"/>
<dbReference type="HOGENOM" id="CLU_1419367_0_0_4"/>
<protein>
    <submittedName>
        <fullName evidence="2">Uncharacterized protein</fullName>
    </submittedName>
</protein>
<feature type="region of interest" description="Disordered" evidence="1">
    <location>
        <begin position="1"/>
        <end position="34"/>
    </location>
</feature>
<dbReference type="AlphaFoldDB" id="G0EY06"/>
<organism evidence="2 3">
    <name type="scientific">Cupriavidus necator (strain ATCC 43291 / DSM 13513 / CCUG 52238 / LMG 8453 / N-1)</name>
    <name type="common">Ralstonia eutropha</name>
    <dbReference type="NCBI Taxonomy" id="1042878"/>
    <lineage>
        <taxon>Bacteria</taxon>
        <taxon>Pseudomonadati</taxon>
        <taxon>Pseudomonadota</taxon>
        <taxon>Betaproteobacteria</taxon>
        <taxon>Burkholderiales</taxon>
        <taxon>Burkholderiaceae</taxon>
        <taxon>Cupriavidus</taxon>
    </lineage>
</organism>
<gene>
    <name evidence="2" type="ordered locus">CNE_1c33140</name>
</gene>
<sequence>MKDLSPRNAALLLTGTNPRDDTTDPTKTSSDETTAADYVRLVEKLNDEYRAAPAERTLAQWLCIAQGSGLRYHSWIDKWMKGSGLTAVAPAQSHVGTTTGKLPAGTQIVTSKEKGRSRVLDSAVTLAKEKAGAHADYHTVWEALVALASSNDRPPPIVEFVDDEGVKYMDNGKVKIFTKDSLLKRINPSAR</sequence>
<evidence type="ECO:0000313" key="2">
    <source>
        <dbReference type="EMBL" id="AEI78619.1"/>
    </source>
</evidence>
<accession>G0EY06</accession>
<name>G0EY06_CUPNN</name>
<proteinExistence type="predicted"/>
<dbReference type="Proteomes" id="UP000006798">
    <property type="component" value="Chromosome 1"/>
</dbReference>